<evidence type="ECO:0000259" key="1">
    <source>
        <dbReference type="Pfam" id="PF05175"/>
    </source>
</evidence>
<proteinExistence type="predicted"/>
<dbReference type="PANTHER" id="PTHR47739">
    <property type="entry name" value="TRNA1(VAL) (ADENINE(37)-N6)-METHYLTRANSFERASE"/>
    <property type="match status" value="1"/>
</dbReference>
<dbReference type="AlphaFoldDB" id="A0A1H3PCW2"/>
<dbReference type="InterPro" id="IPR050210">
    <property type="entry name" value="tRNA_Adenine-N(6)_MTase"/>
</dbReference>
<feature type="domain" description="Methyltransferase small" evidence="1">
    <location>
        <begin position="36"/>
        <end position="176"/>
    </location>
</feature>
<protein>
    <submittedName>
        <fullName evidence="2">tRNA1Val (Adenine37-N6)-methyltransferase</fullName>
    </submittedName>
</protein>
<reference evidence="2 3" key="1">
    <citation type="submission" date="2016-10" db="EMBL/GenBank/DDBJ databases">
        <authorList>
            <person name="de Groot N.N."/>
        </authorList>
    </citation>
    <scope>NUCLEOTIDE SEQUENCE [LARGE SCALE GENOMIC DNA]</scope>
    <source>
        <strain evidence="2 3">DSM 21650</strain>
    </source>
</reference>
<keyword evidence="3" id="KW-1185">Reference proteome</keyword>
<dbReference type="GO" id="GO:0008757">
    <property type="term" value="F:S-adenosylmethionine-dependent methyltransferase activity"/>
    <property type="evidence" value="ECO:0007669"/>
    <property type="project" value="UniProtKB-ARBA"/>
</dbReference>
<dbReference type="GO" id="GO:0032259">
    <property type="term" value="P:methylation"/>
    <property type="evidence" value="ECO:0007669"/>
    <property type="project" value="UniProtKB-KW"/>
</dbReference>
<name>A0A1H3PCW2_9FIRM</name>
<keyword evidence="2" id="KW-0489">Methyltransferase</keyword>
<dbReference type="Proteomes" id="UP000198625">
    <property type="component" value="Unassembled WGS sequence"/>
</dbReference>
<evidence type="ECO:0000313" key="2">
    <source>
        <dbReference type="EMBL" id="SDY98994.1"/>
    </source>
</evidence>
<dbReference type="InterPro" id="IPR029063">
    <property type="entry name" value="SAM-dependent_MTases_sf"/>
</dbReference>
<dbReference type="STRING" id="415015.SAMN05660462_01451"/>
<evidence type="ECO:0000313" key="3">
    <source>
        <dbReference type="Proteomes" id="UP000198625"/>
    </source>
</evidence>
<sequence>MKNVVLKENERIDDLKLKGLKIIQNTDGFCFGMDAVLLSSFCEIRKNATIVDLGTGTGIIPLLIWGKNQVKKIYGIEIQEEVAQMAKRTVEMNNLEDSIQIINMDLNNAPEKLGINIFDTVISNPPYMLQGGGIINPEDKKAISRHEITCTLEDVIRTGSRLLKHNGSFFMVHRPHRIVDIFCLLREYKLEPKKIRFVHPKVEDKPNLVLIKSVKASKPELKFEKPLYVYNDDGTYTEEIYKIYGMEKR</sequence>
<dbReference type="PROSITE" id="PS00092">
    <property type="entry name" value="N6_MTASE"/>
    <property type="match status" value="1"/>
</dbReference>
<dbReference type="SUPFAM" id="SSF53335">
    <property type="entry name" value="S-adenosyl-L-methionine-dependent methyltransferases"/>
    <property type="match status" value="1"/>
</dbReference>
<dbReference type="RefSeq" id="WP_091729213.1">
    <property type="nucleotide sequence ID" value="NZ_FNQE01000014.1"/>
</dbReference>
<accession>A0A1H3PCW2</accession>
<dbReference type="Pfam" id="PF05175">
    <property type="entry name" value="MTS"/>
    <property type="match status" value="1"/>
</dbReference>
<dbReference type="PANTHER" id="PTHR47739:SF1">
    <property type="entry name" value="TRNA1(VAL) (ADENINE(37)-N6)-METHYLTRANSFERASE"/>
    <property type="match status" value="1"/>
</dbReference>
<keyword evidence="2" id="KW-0808">Transferase</keyword>
<dbReference type="InterPro" id="IPR002052">
    <property type="entry name" value="DNA_methylase_N6_adenine_CS"/>
</dbReference>
<gene>
    <name evidence="2" type="ORF">SAMN05660462_01451</name>
</gene>
<dbReference type="EMBL" id="FNQE01000014">
    <property type="protein sequence ID" value="SDY98994.1"/>
    <property type="molecule type" value="Genomic_DNA"/>
</dbReference>
<dbReference type="GO" id="GO:0008170">
    <property type="term" value="F:N-methyltransferase activity"/>
    <property type="evidence" value="ECO:0007669"/>
    <property type="project" value="UniProtKB-ARBA"/>
</dbReference>
<organism evidence="2 3">
    <name type="scientific">Proteiniborus ethanoligenes</name>
    <dbReference type="NCBI Taxonomy" id="415015"/>
    <lineage>
        <taxon>Bacteria</taxon>
        <taxon>Bacillati</taxon>
        <taxon>Bacillota</taxon>
        <taxon>Clostridia</taxon>
        <taxon>Eubacteriales</taxon>
        <taxon>Proteiniborus</taxon>
    </lineage>
</organism>
<dbReference type="InterPro" id="IPR007848">
    <property type="entry name" value="Small_mtfrase_dom"/>
</dbReference>
<dbReference type="GO" id="GO:0003676">
    <property type="term" value="F:nucleic acid binding"/>
    <property type="evidence" value="ECO:0007669"/>
    <property type="project" value="InterPro"/>
</dbReference>
<dbReference type="Gene3D" id="3.40.50.150">
    <property type="entry name" value="Vaccinia Virus protein VP39"/>
    <property type="match status" value="1"/>
</dbReference>
<dbReference type="CDD" id="cd02440">
    <property type="entry name" value="AdoMet_MTases"/>
    <property type="match status" value="1"/>
</dbReference>
<dbReference type="OrthoDB" id="9777257at2"/>